<keyword evidence="3 6" id="KW-0812">Transmembrane</keyword>
<evidence type="ECO:0000256" key="1">
    <source>
        <dbReference type="ARBA" id="ARBA00004651"/>
    </source>
</evidence>
<evidence type="ECO:0000256" key="3">
    <source>
        <dbReference type="ARBA" id="ARBA00022692"/>
    </source>
</evidence>
<evidence type="ECO:0000256" key="2">
    <source>
        <dbReference type="ARBA" id="ARBA00022475"/>
    </source>
</evidence>
<keyword evidence="4 6" id="KW-1133">Transmembrane helix</keyword>
<name>A0A372JC88_9ACTN</name>
<comment type="caution">
    <text evidence="8">The sequence shown here is derived from an EMBL/GenBank/DDBJ whole genome shotgun (WGS) entry which is preliminary data.</text>
</comment>
<keyword evidence="9" id="KW-1185">Reference proteome</keyword>
<organism evidence="8 9">
    <name type="scientific">Actinomadura logoneensis</name>
    <dbReference type="NCBI Taxonomy" id="2293572"/>
    <lineage>
        <taxon>Bacteria</taxon>
        <taxon>Bacillati</taxon>
        <taxon>Actinomycetota</taxon>
        <taxon>Actinomycetes</taxon>
        <taxon>Streptosporangiales</taxon>
        <taxon>Thermomonosporaceae</taxon>
        <taxon>Actinomadura</taxon>
    </lineage>
</organism>
<evidence type="ECO:0000256" key="6">
    <source>
        <dbReference type="SAM" id="Phobius"/>
    </source>
</evidence>
<sequence>MIVGSAVVQWGLAIATLLDLRRRDDDEVRGSKRLWRTAAFVNFVGPLAYFLFGRKKRG</sequence>
<accession>A0A372JC88</accession>
<reference evidence="8 9" key="1">
    <citation type="submission" date="2018-08" db="EMBL/GenBank/DDBJ databases">
        <title>Actinomadura jelena sp. nov., a novel Actinomycete isolated from soil in Chad.</title>
        <authorList>
            <person name="Shi L."/>
        </authorList>
    </citation>
    <scope>NUCLEOTIDE SEQUENCE [LARGE SCALE GENOMIC DNA]</scope>
    <source>
        <strain evidence="8 9">NEAU-G17</strain>
    </source>
</reference>
<dbReference type="Pfam" id="PF13396">
    <property type="entry name" value="PLDc_N"/>
    <property type="match status" value="1"/>
</dbReference>
<proteinExistence type="predicted"/>
<evidence type="ECO:0000313" key="9">
    <source>
        <dbReference type="Proteomes" id="UP000261811"/>
    </source>
</evidence>
<evidence type="ECO:0000313" key="8">
    <source>
        <dbReference type="EMBL" id="RFU36998.1"/>
    </source>
</evidence>
<gene>
    <name evidence="8" type="ORF">DZF91_35205</name>
</gene>
<dbReference type="EMBL" id="QURH01001017">
    <property type="protein sequence ID" value="RFU36998.1"/>
    <property type="molecule type" value="Genomic_DNA"/>
</dbReference>
<dbReference type="AlphaFoldDB" id="A0A372JC88"/>
<comment type="subcellular location">
    <subcellularLocation>
        <location evidence="1">Cell membrane</location>
        <topology evidence="1">Multi-pass membrane protein</topology>
    </subcellularLocation>
</comment>
<keyword evidence="2" id="KW-1003">Cell membrane</keyword>
<dbReference type="OrthoDB" id="5125307at2"/>
<dbReference type="Proteomes" id="UP000261811">
    <property type="component" value="Unassembled WGS sequence"/>
</dbReference>
<feature type="transmembrane region" description="Helical" evidence="6">
    <location>
        <begin position="34"/>
        <end position="52"/>
    </location>
</feature>
<evidence type="ECO:0000256" key="4">
    <source>
        <dbReference type="ARBA" id="ARBA00022989"/>
    </source>
</evidence>
<protein>
    <recommendedName>
        <fullName evidence="7">Cardiolipin synthase N-terminal domain-containing protein</fullName>
    </recommendedName>
</protein>
<dbReference type="GO" id="GO:0005886">
    <property type="term" value="C:plasma membrane"/>
    <property type="evidence" value="ECO:0007669"/>
    <property type="project" value="UniProtKB-SubCell"/>
</dbReference>
<keyword evidence="5 6" id="KW-0472">Membrane</keyword>
<dbReference type="InterPro" id="IPR027379">
    <property type="entry name" value="CLS_N"/>
</dbReference>
<evidence type="ECO:0000256" key="5">
    <source>
        <dbReference type="ARBA" id="ARBA00023136"/>
    </source>
</evidence>
<evidence type="ECO:0000259" key="7">
    <source>
        <dbReference type="Pfam" id="PF13396"/>
    </source>
</evidence>
<feature type="domain" description="Cardiolipin synthase N-terminal" evidence="7">
    <location>
        <begin position="12"/>
        <end position="54"/>
    </location>
</feature>